<evidence type="ECO:0000313" key="3">
    <source>
        <dbReference type="Proteomes" id="UP000198598"/>
    </source>
</evidence>
<sequence>MTSFMNRTTAYLIGPELIWILMFAFAGIFVAVNQPISSLGHWKVMFLNLFLPAIGVMLAFAPFFWTPGNPWWCLARIMLVSLLGVVGLVFFLSKAASYQDVRDVGIILGSVAFIAMGWTVLGFMGGIAGLFLISHWAYLPVLKWILILFALFMLFLVVWWRIT</sequence>
<feature type="transmembrane region" description="Helical" evidence="1">
    <location>
        <begin position="104"/>
        <end position="132"/>
    </location>
</feature>
<keyword evidence="3" id="KW-1185">Reference proteome</keyword>
<feature type="transmembrane region" description="Helical" evidence="1">
    <location>
        <begin position="71"/>
        <end position="92"/>
    </location>
</feature>
<proteinExistence type="predicted"/>
<gene>
    <name evidence="2" type="ORF">SAMN05216167_106310</name>
</gene>
<feature type="transmembrane region" description="Helical" evidence="1">
    <location>
        <begin position="44"/>
        <end position="65"/>
    </location>
</feature>
<accession>A0A1I1UKY4</accession>
<keyword evidence="1" id="KW-0472">Membrane</keyword>
<dbReference type="AlphaFoldDB" id="A0A1I1UKY4"/>
<protein>
    <submittedName>
        <fullName evidence="2">Uncharacterized protein</fullName>
    </submittedName>
</protein>
<keyword evidence="1" id="KW-1133">Transmembrane helix</keyword>
<evidence type="ECO:0000313" key="2">
    <source>
        <dbReference type="EMBL" id="SFD71417.1"/>
    </source>
</evidence>
<dbReference type="EMBL" id="FOLQ01000006">
    <property type="protein sequence ID" value="SFD71417.1"/>
    <property type="molecule type" value="Genomic_DNA"/>
</dbReference>
<evidence type="ECO:0000256" key="1">
    <source>
        <dbReference type="SAM" id="Phobius"/>
    </source>
</evidence>
<feature type="transmembrane region" description="Helical" evidence="1">
    <location>
        <begin position="12"/>
        <end position="32"/>
    </location>
</feature>
<name>A0A1I1UKY4_9BACT</name>
<organism evidence="2 3">
    <name type="scientific">Spirosoma endophyticum</name>
    <dbReference type="NCBI Taxonomy" id="662367"/>
    <lineage>
        <taxon>Bacteria</taxon>
        <taxon>Pseudomonadati</taxon>
        <taxon>Bacteroidota</taxon>
        <taxon>Cytophagia</taxon>
        <taxon>Cytophagales</taxon>
        <taxon>Cytophagaceae</taxon>
        <taxon>Spirosoma</taxon>
    </lineage>
</organism>
<keyword evidence="1" id="KW-0812">Transmembrane</keyword>
<reference evidence="2 3" key="1">
    <citation type="submission" date="2016-10" db="EMBL/GenBank/DDBJ databases">
        <authorList>
            <person name="de Groot N.N."/>
        </authorList>
    </citation>
    <scope>NUCLEOTIDE SEQUENCE [LARGE SCALE GENOMIC DNA]</scope>
    <source>
        <strain evidence="2 3">DSM 26130</strain>
    </source>
</reference>
<dbReference type="Proteomes" id="UP000198598">
    <property type="component" value="Unassembled WGS sequence"/>
</dbReference>
<feature type="transmembrane region" description="Helical" evidence="1">
    <location>
        <begin position="144"/>
        <end position="162"/>
    </location>
</feature>